<name>A0A848M6L7_PAELE</name>
<evidence type="ECO:0000256" key="1">
    <source>
        <dbReference type="ARBA" id="ARBA00009175"/>
    </source>
</evidence>
<keyword evidence="2 5" id="KW-0500">Molybdenum</keyword>
<dbReference type="PANTHER" id="PTHR30632:SF0">
    <property type="entry name" value="SULFATE-BINDING PROTEIN"/>
    <property type="match status" value="1"/>
</dbReference>
<dbReference type="GO" id="GO:0046872">
    <property type="term" value="F:metal ion binding"/>
    <property type="evidence" value="ECO:0007669"/>
    <property type="project" value="UniProtKB-KW"/>
</dbReference>
<reference evidence="7 8" key="1">
    <citation type="submission" date="2020-04" db="EMBL/GenBank/DDBJ databases">
        <title>Paenibacillus algicola sp. nov., a novel marine bacterium producing alginate lyase.</title>
        <authorList>
            <person name="Huang H."/>
        </authorList>
    </citation>
    <scope>NUCLEOTIDE SEQUENCE [LARGE SCALE GENOMIC DNA]</scope>
    <source>
        <strain evidence="7 8">L7-75</strain>
    </source>
</reference>
<gene>
    <name evidence="7" type="primary">modA</name>
    <name evidence="7" type="ORF">HII30_08975</name>
</gene>
<dbReference type="FunFam" id="3.40.190.10:FF:000035">
    <property type="entry name" value="Molybdate ABC transporter substrate-binding protein"/>
    <property type="match status" value="1"/>
</dbReference>
<sequence length="259" mass="27947">MVFMISGCSSGGDSAADGTDSASEESVDQVTLIVSAAASLTDALNEVEAIFGKEHPEVTLKFNYGASGALQKQIQEGAPADLFLSASPQYMNLLIEQGLVKENQQKTLLANTLVVVRAPDKGALTKLQDLNQDDVKHVTIGIPESVPAGSYAKEVLTEEGLWTPLQDKLVQAKDVRQVLQYVETGNADVGFVYKTDALTSDQVEIVFEPAPESYSSIEYPVGVVEASKHKIEAEMLLGFLQSEQAVNIFKKYGFSEPEQ</sequence>
<evidence type="ECO:0000313" key="8">
    <source>
        <dbReference type="Proteomes" id="UP000565468"/>
    </source>
</evidence>
<evidence type="ECO:0000256" key="4">
    <source>
        <dbReference type="ARBA" id="ARBA00022729"/>
    </source>
</evidence>
<evidence type="ECO:0000256" key="3">
    <source>
        <dbReference type="ARBA" id="ARBA00022723"/>
    </source>
</evidence>
<keyword evidence="8" id="KW-1185">Reference proteome</keyword>
<evidence type="ECO:0000256" key="6">
    <source>
        <dbReference type="SAM" id="MobiDB-lite"/>
    </source>
</evidence>
<feature type="binding site" evidence="5">
    <location>
        <position position="39"/>
    </location>
    <ligand>
        <name>molybdate</name>
        <dbReference type="ChEBI" id="CHEBI:36264"/>
    </ligand>
</feature>
<evidence type="ECO:0000313" key="7">
    <source>
        <dbReference type="EMBL" id="NMO95899.1"/>
    </source>
</evidence>
<dbReference type="InterPro" id="IPR005950">
    <property type="entry name" value="ModA"/>
</dbReference>
<evidence type="ECO:0000256" key="5">
    <source>
        <dbReference type="PIRSR" id="PIRSR004846-1"/>
    </source>
</evidence>
<dbReference type="InterPro" id="IPR050682">
    <property type="entry name" value="ModA/WtpA"/>
</dbReference>
<dbReference type="GO" id="GO:0030973">
    <property type="term" value="F:molybdate ion binding"/>
    <property type="evidence" value="ECO:0007669"/>
    <property type="project" value="TreeGrafter"/>
</dbReference>
<feature type="binding site" evidence="5">
    <location>
        <position position="148"/>
    </location>
    <ligand>
        <name>molybdate</name>
        <dbReference type="ChEBI" id="CHEBI:36264"/>
    </ligand>
</feature>
<dbReference type="AlphaFoldDB" id="A0A848M6L7"/>
<dbReference type="PANTHER" id="PTHR30632">
    <property type="entry name" value="MOLYBDATE-BINDING PERIPLASMIC PROTEIN"/>
    <property type="match status" value="1"/>
</dbReference>
<dbReference type="NCBIfam" id="TIGR01256">
    <property type="entry name" value="modA"/>
    <property type="match status" value="1"/>
</dbReference>
<dbReference type="Proteomes" id="UP000565468">
    <property type="component" value="Unassembled WGS sequence"/>
</dbReference>
<dbReference type="GO" id="GO:1901359">
    <property type="term" value="F:tungstate binding"/>
    <property type="evidence" value="ECO:0007669"/>
    <property type="project" value="UniProtKB-ARBA"/>
</dbReference>
<evidence type="ECO:0000256" key="2">
    <source>
        <dbReference type="ARBA" id="ARBA00022505"/>
    </source>
</evidence>
<keyword evidence="3 5" id="KW-0479">Metal-binding</keyword>
<dbReference type="Pfam" id="PF13531">
    <property type="entry name" value="SBP_bac_11"/>
    <property type="match status" value="1"/>
</dbReference>
<organism evidence="7 8">
    <name type="scientific">Paenibacillus lemnae</name>
    <dbReference type="NCBI Taxonomy" id="1330551"/>
    <lineage>
        <taxon>Bacteria</taxon>
        <taxon>Bacillati</taxon>
        <taxon>Bacillota</taxon>
        <taxon>Bacilli</taxon>
        <taxon>Bacillales</taxon>
        <taxon>Paenibacillaceae</taxon>
        <taxon>Paenibacillus</taxon>
    </lineage>
</organism>
<feature type="binding site" evidence="5">
    <location>
        <position position="175"/>
    </location>
    <ligand>
        <name>molybdate</name>
        <dbReference type="ChEBI" id="CHEBI:36264"/>
    </ligand>
</feature>
<dbReference type="PIRSF" id="PIRSF004846">
    <property type="entry name" value="ModA"/>
    <property type="match status" value="1"/>
</dbReference>
<dbReference type="RefSeq" id="WP_169504756.1">
    <property type="nucleotide sequence ID" value="NZ_JABBPN010000006.1"/>
</dbReference>
<dbReference type="SUPFAM" id="SSF53850">
    <property type="entry name" value="Periplasmic binding protein-like II"/>
    <property type="match status" value="1"/>
</dbReference>
<feature type="binding site" evidence="5">
    <location>
        <position position="67"/>
    </location>
    <ligand>
        <name>molybdate</name>
        <dbReference type="ChEBI" id="CHEBI:36264"/>
    </ligand>
</feature>
<comment type="similarity">
    <text evidence="1">Belongs to the bacterial solute-binding protein ModA family.</text>
</comment>
<proteinExistence type="inferred from homology"/>
<feature type="compositionally biased region" description="Low complexity" evidence="6">
    <location>
        <begin position="1"/>
        <end position="21"/>
    </location>
</feature>
<dbReference type="Gene3D" id="3.40.190.10">
    <property type="entry name" value="Periplasmic binding protein-like II"/>
    <property type="match status" value="2"/>
</dbReference>
<feature type="binding site" evidence="5">
    <location>
        <position position="193"/>
    </location>
    <ligand>
        <name>molybdate</name>
        <dbReference type="ChEBI" id="CHEBI:36264"/>
    </ligand>
</feature>
<dbReference type="GO" id="GO:0015689">
    <property type="term" value="P:molybdate ion transport"/>
    <property type="evidence" value="ECO:0007669"/>
    <property type="project" value="InterPro"/>
</dbReference>
<feature type="region of interest" description="Disordered" evidence="6">
    <location>
        <begin position="1"/>
        <end position="22"/>
    </location>
</feature>
<dbReference type="InterPro" id="IPR041879">
    <property type="entry name" value="YvgL-like_PBP2"/>
</dbReference>
<dbReference type="EMBL" id="JABBPN010000006">
    <property type="protein sequence ID" value="NMO95899.1"/>
    <property type="molecule type" value="Genomic_DNA"/>
</dbReference>
<comment type="caution">
    <text evidence="7">The sequence shown here is derived from an EMBL/GenBank/DDBJ whole genome shotgun (WGS) entry which is preliminary data.</text>
</comment>
<keyword evidence="4" id="KW-0732">Signal</keyword>
<dbReference type="CDD" id="cd13537">
    <property type="entry name" value="PBP2_YvgL_like"/>
    <property type="match status" value="1"/>
</dbReference>
<protein>
    <submittedName>
        <fullName evidence="7">Molybdate ABC transporter substrate-binding protein</fullName>
    </submittedName>
</protein>
<accession>A0A848M6L7</accession>